<feature type="signal peptide" evidence="1">
    <location>
        <begin position="1"/>
        <end position="23"/>
    </location>
</feature>
<organism evidence="2 3">
    <name type="scientific">Hymenobacter gummosus</name>
    <dbReference type="NCBI Taxonomy" id="1776032"/>
    <lineage>
        <taxon>Bacteria</taxon>
        <taxon>Pseudomonadati</taxon>
        <taxon>Bacteroidota</taxon>
        <taxon>Cytophagia</taxon>
        <taxon>Cytophagales</taxon>
        <taxon>Hymenobacteraceae</taxon>
        <taxon>Hymenobacter</taxon>
    </lineage>
</organism>
<proteinExistence type="predicted"/>
<evidence type="ECO:0000256" key="1">
    <source>
        <dbReference type="SAM" id="SignalP"/>
    </source>
</evidence>
<keyword evidence="1" id="KW-0732">Signal</keyword>
<sequence>MRPAIALPGLILLWCSAALSARAQTPADSARLVVISPVVGEVIDAGEKATYGLFPYYSANNFEEARLYRALRPDSALTLRARLRDGRTALRPISADELAMVRRSIEERVRNVGTAAPLGAPTDSVGQHYQVTLRSGTSFTGTLVALRPRELEFDTPDLGRVLTPRASIVELLPLLGKRRPWEYVGNGTRLFFAPTARNLRRGEGYVQSLNLLLAGANYGLTDHFSVGVLASLIPSIPFYQQAFAITPKLSTPLRNDNWHVGGGVLYATAGGTGLGVAYGVTTFGTANRNVTFGLGYGFGGGELARSPVFLLGGATRVGRRISLMSENYLFAAGRGNGVAAGLYGMRLNWPRATFSLGALYFASRSAFFSTYIYPVYLDLSYRFGQVK</sequence>
<dbReference type="EMBL" id="RXOF01000013">
    <property type="protein sequence ID" value="RTQ47096.1"/>
    <property type="molecule type" value="Genomic_DNA"/>
</dbReference>
<dbReference type="OrthoDB" id="847214at2"/>
<dbReference type="AlphaFoldDB" id="A0A3S0IKZ0"/>
<reference evidence="2 3" key="1">
    <citation type="submission" date="2018-12" db="EMBL/GenBank/DDBJ databases">
        <title>Hymenobacter gummosus sp. nov., isolated from a spring.</title>
        <authorList>
            <person name="Nie L."/>
        </authorList>
    </citation>
    <scope>NUCLEOTIDE SEQUENCE [LARGE SCALE GENOMIC DNA]</scope>
    <source>
        <strain evidence="2 3">KCTC 52166</strain>
    </source>
</reference>
<keyword evidence="3" id="KW-1185">Reference proteome</keyword>
<feature type="chain" id="PRO_5018612589" evidence="1">
    <location>
        <begin position="24"/>
        <end position="387"/>
    </location>
</feature>
<accession>A0A3S0IKZ0</accession>
<comment type="caution">
    <text evidence="2">The sequence shown here is derived from an EMBL/GenBank/DDBJ whole genome shotgun (WGS) entry which is preliminary data.</text>
</comment>
<gene>
    <name evidence="2" type="ORF">EJV47_19560</name>
</gene>
<name>A0A3S0IKZ0_9BACT</name>
<protein>
    <submittedName>
        <fullName evidence="2">Uncharacterized protein</fullName>
    </submittedName>
</protein>
<dbReference type="Proteomes" id="UP000282184">
    <property type="component" value="Unassembled WGS sequence"/>
</dbReference>
<evidence type="ECO:0000313" key="2">
    <source>
        <dbReference type="EMBL" id="RTQ47096.1"/>
    </source>
</evidence>
<evidence type="ECO:0000313" key="3">
    <source>
        <dbReference type="Proteomes" id="UP000282184"/>
    </source>
</evidence>
<dbReference type="RefSeq" id="WP_126694885.1">
    <property type="nucleotide sequence ID" value="NZ_RXOF01000013.1"/>
</dbReference>